<evidence type="ECO:0000256" key="1">
    <source>
        <dbReference type="SAM" id="Phobius"/>
    </source>
</evidence>
<gene>
    <name evidence="2" type="ORF">VHP8226_02599</name>
</gene>
<dbReference type="EMBL" id="CAKLCM010000002">
    <property type="protein sequence ID" value="CAH0527271.1"/>
    <property type="molecule type" value="Genomic_DNA"/>
</dbReference>
<evidence type="ECO:0000313" key="3">
    <source>
        <dbReference type="Proteomes" id="UP000838160"/>
    </source>
</evidence>
<keyword evidence="1" id="KW-0812">Transmembrane</keyword>
<feature type="transmembrane region" description="Helical" evidence="1">
    <location>
        <begin position="46"/>
        <end position="64"/>
    </location>
</feature>
<reference evidence="2" key="1">
    <citation type="submission" date="2021-12" db="EMBL/GenBank/DDBJ databases">
        <authorList>
            <person name="Rodrigo-Torres L."/>
            <person name="Arahal R. D."/>
            <person name="Lucena T."/>
        </authorList>
    </citation>
    <scope>NUCLEOTIDE SEQUENCE</scope>
    <source>
        <strain evidence="2">CECT 8226</strain>
    </source>
</reference>
<keyword evidence="1" id="KW-0472">Membrane</keyword>
<name>A0ABN8DM32_9VIBR</name>
<feature type="transmembrane region" description="Helical" evidence="1">
    <location>
        <begin position="6"/>
        <end position="26"/>
    </location>
</feature>
<evidence type="ECO:0000313" key="2">
    <source>
        <dbReference type="EMBL" id="CAH0527271.1"/>
    </source>
</evidence>
<feature type="transmembrane region" description="Helical" evidence="1">
    <location>
        <begin position="279"/>
        <end position="311"/>
    </location>
</feature>
<keyword evidence="1" id="KW-1133">Transmembrane helix</keyword>
<organism evidence="2 3">
    <name type="scientific">Vibrio hippocampi</name>
    <dbReference type="NCBI Taxonomy" id="654686"/>
    <lineage>
        <taxon>Bacteria</taxon>
        <taxon>Pseudomonadati</taxon>
        <taxon>Pseudomonadota</taxon>
        <taxon>Gammaproteobacteria</taxon>
        <taxon>Vibrionales</taxon>
        <taxon>Vibrionaceae</taxon>
        <taxon>Vibrio</taxon>
    </lineage>
</organism>
<feature type="transmembrane region" description="Helical" evidence="1">
    <location>
        <begin position="70"/>
        <end position="90"/>
    </location>
</feature>
<feature type="transmembrane region" description="Helical" evidence="1">
    <location>
        <begin position="247"/>
        <end position="267"/>
    </location>
</feature>
<accession>A0ABN8DM32</accession>
<protein>
    <submittedName>
        <fullName evidence="2">Uncharacterized protein</fullName>
    </submittedName>
</protein>
<dbReference type="Proteomes" id="UP000838160">
    <property type="component" value="Unassembled WGS sequence"/>
</dbReference>
<keyword evidence="3" id="KW-1185">Reference proteome</keyword>
<comment type="caution">
    <text evidence="2">The sequence shown here is derived from an EMBL/GenBank/DDBJ whole genome shotgun (WGS) entry which is preliminary data.</text>
</comment>
<feature type="transmembrane region" description="Helical" evidence="1">
    <location>
        <begin position="159"/>
        <end position="179"/>
    </location>
</feature>
<sequence>MLRGSIRLFISSRVVVFFSFLIFLLFKDLYLFAYMNASIHIVQYSFLRLIVCVLTYIVIINVTFNQERKVLDSLFLASVVTFILSVVLNIKLSGNIILIMALYSIMTVSSLRVKFVRCLFIAFLSIYLDSRTGLVVVFLYLVHGAFLKVSIYQRNWINILIFSLISIVVIQLYMAVFLYDDAYLNTLLTKRPYIWGVYIENALSNVMSFLMGHGRISGDFAEQVGVIVSEEFGIGRKYSAHSFYINFIYEHGFVGLITFLSMIFYALKKNVSLALMKYNEYVLFTLIAGLVIPMYIGGVSVFDILLTYLILRLFVVSNENSTYN</sequence>
<proteinExistence type="predicted"/>